<evidence type="ECO:0000256" key="9">
    <source>
        <dbReference type="ARBA" id="ARBA00048679"/>
    </source>
</evidence>
<keyword evidence="4" id="KW-0808">Transferase</keyword>
<keyword evidence="3" id="KW-0723">Serine/threonine-protein kinase</keyword>
<dbReference type="GO" id="GO:0106310">
    <property type="term" value="F:protein serine kinase activity"/>
    <property type="evidence" value="ECO:0007669"/>
    <property type="project" value="RHEA"/>
</dbReference>
<feature type="domain" description="UBA" evidence="12">
    <location>
        <begin position="294"/>
        <end position="334"/>
    </location>
</feature>
<dbReference type="AlphaFoldDB" id="A0A146KD35"/>
<dbReference type="PROSITE" id="PS50032">
    <property type="entry name" value="KA1"/>
    <property type="match status" value="1"/>
</dbReference>
<dbReference type="PROSITE" id="PS00107">
    <property type="entry name" value="PROTEIN_KINASE_ATP"/>
    <property type="match status" value="1"/>
</dbReference>
<keyword evidence="7 10" id="KW-0067">ATP-binding</keyword>
<dbReference type="InterPro" id="IPR008271">
    <property type="entry name" value="Ser/Thr_kinase_AS"/>
</dbReference>
<feature type="domain" description="Protein kinase" evidence="11">
    <location>
        <begin position="18"/>
        <end position="270"/>
    </location>
</feature>
<evidence type="ECO:0000313" key="14">
    <source>
        <dbReference type="EMBL" id="JAP94702.1"/>
    </source>
</evidence>
<evidence type="ECO:0000256" key="7">
    <source>
        <dbReference type="ARBA" id="ARBA00022840"/>
    </source>
</evidence>
<dbReference type="Gene3D" id="3.30.310.80">
    <property type="entry name" value="Kinase associated domain 1, KA1"/>
    <property type="match status" value="1"/>
</dbReference>
<evidence type="ECO:0000256" key="5">
    <source>
        <dbReference type="ARBA" id="ARBA00022741"/>
    </source>
</evidence>
<gene>
    <name evidence="14" type="ORF">TPC1_12557</name>
</gene>
<accession>A0A146KD35</accession>
<dbReference type="InterPro" id="IPR015940">
    <property type="entry name" value="UBA"/>
</dbReference>
<comment type="catalytic activity">
    <reaction evidence="8">
        <text>L-threonyl-[protein] + ATP = O-phospho-L-threonyl-[protein] + ADP + H(+)</text>
        <dbReference type="Rhea" id="RHEA:46608"/>
        <dbReference type="Rhea" id="RHEA-COMP:11060"/>
        <dbReference type="Rhea" id="RHEA-COMP:11605"/>
        <dbReference type="ChEBI" id="CHEBI:15378"/>
        <dbReference type="ChEBI" id="CHEBI:30013"/>
        <dbReference type="ChEBI" id="CHEBI:30616"/>
        <dbReference type="ChEBI" id="CHEBI:61977"/>
        <dbReference type="ChEBI" id="CHEBI:456216"/>
        <dbReference type="EC" id="2.7.11.1"/>
    </reaction>
</comment>
<sequence length="598" mass="68198">MSDVAPDGKVRVKRVGNYIIGKTIGEGSFSKVKLGTHLLTNERVALKIIEKAKITESSDVQRITREIQILKLLMHPNVVKLYEIIDTPRHLYIIQEYLPNGELFDYIVARKRLSEPQAANFIVQIWSGLNYLHQNCISHRDLKPENCCLDQNNQIKIIDFGLSNMFKNYAYLKTACGSPAYACPEMIKGEIYNGSNADTWSCGIILYAMLCGALPFEASTTQGLYCKILSGNIYFPEYVSEGARDCVRQLLTIDPAKRAKIPQLFNHPWVVENWAKLHPDEKLELKLLSRQQQSLQLKVLYQMKQLNFDLEQTLKALKLNKHNAQTATYMLLSDQIMNGKLKVAGFEEEPQTLQDKVEAARKMGLKVSDDGRISDQEGVIAELQMVLDQTQNPNEHEEAVEKQVIEDQGKQIQVRKDLAEQQNNYIETLKLSELEQMKMTTPREVHSQKPETEKKVVAIPPLPILNQISTIGNQAVPVHQFEKTERVERIENNGSSSKEPMDEFGLRRYFGSVTTGTSTKMPPDLLISLLEEVMKKLKIKFQKEKLGTYKCQRLNVIMTVEACRVANSEFCCIIFRRMTGDAWVYKELCQQILAHLGL</sequence>
<dbReference type="CDD" id="cd14003">
    <property type="entry name" value="STKc_AMPK-like"/>
    <property type="match status" value="1"/>
</dbReference>
<proteinExistence type="inferred from homology"/>
<dbReference type="InterPro" id="IPR017441">
    <property type="entry name" value="Protein_kinase_ATP_BS"/>
</dbReference>
<keyword evidence="6 14" id="KW-0418">Kinase</keyword>
<dbReference type="Pfam" id="PF02149">
    <property type="entry name" value="KA1"/>
    <property type="match status" value="1"/>
</dbReference>
<dbReference type="PROSITE" id="PS50011">
    <property type="entry name" value="PROTEIN_KINASE_DOM"/>
    <property type="match status" value="1"/>
</dbReference>
<evidence type="ECO:0000256" key="2">
    <source>
        <dbReference type="ARBA" id="ARBA00012513"/>
    </source>
</evidence>
<evidence type="ECO:0000256" key="10">
    <source>
        <dbReference type="PROSITE-ProRule" id="PRU10141"/>
    </source>
</evidence>
<feature type="domain" description="KA1" evidence="13">
    <location>
        <begin position="549"/>
        <end position="598"/>
    </location>
</feature>
<dbReference type="GO" id="GO:0005737">
    <property type="term" value="C:cytoplasm"/>
    <property type="evidence" value="ECO:0007669"/>
    <property type="project" value="TreeGrafter"/>
</dbReference>
<dbReference type="InterPro" id="IPR028375">
    <property type="entry name" value="KA1/Ssp2_C"/>
</dbReference>
<comment type="similarity">
    <text evidence="1">Belongs to the protein kinase superfamily. CAMK Ser/Thr protein kinase family. SNF1 subfamily.</text>
</comment>
<dbReference type="Pfam" id="PF00069">
    <property type="entry name" value="Pkinase"/>
    <property type="match status" value="1"/>
</dbReference>
<dbReference type="SUPFAM" id="SSF103243">
    <property type="entry name" value="KA1-like"/>
    <property type="match status" value="1"/>
</dbReference>
<dbReference type="EC" id="2.7.11.1" evidence="2"/>
<organism evidence="14">
    <name type="scientific">Trepomonas sp. PC1</name>
    <dbReference type="NCBI Taxonomy" id="1076344"/>
    <lineage>
        <taxon>Eukaryota</taxon>
        <taxon>Metamonada</taxon>
        <taxon>Diplomonadida</taxon>
        <taxon>Hexamitidae</taxon>
        <taxon>Hexamitinae</taxon>
        <taxon>Trepomonas</taxon>
    </lineage>
</organism>
<dbReference type="InterPro" id="IPR011009">
    <property type="entry name" value="Kinase-like_dom_sf"/>
</dbReference>
<evidence type="ECO:0000259" key="13">
    <source>
        <dbReference type="PROSITE" id="PS50032"/>
    </source>
</evidence>
<dbReference type="InterPro" id="IPR001772">
    <property type="entry name" value="KA1_dom"/>
</dbReference>
<dbReference type="Gene3D" id="1.10.510.10">
    <property type="entry name" value="Transferase(Phosphotransferase) domain 1"/>
    <property type="match status" value="1"/>
</dbReference>
<dbReference type="PROSITE" id="PS50030">
    <property type="entry name" value="UBA"/>
    <property type="match status" value="1"/>
</dbReference>
<dbReference type="GO" id="GO:0005524">
    <property type="term" value="F:ATP binding"/>
    <property type="evidence" value="ECO:0007669"/>
    <property type="project" value="UniProtKB-UniRule"/>
</dbReference>
<dbReference type="GO" id="GO:0004674">
    <property type="term" value="F:protein serine/threonine kinase activity"/>
    <property type="evidence" value="ECO:0007669"/>
    <property type="project" value="UniProtKB-KW"/>
</dbReference>
<evidence type="ECO:0000256" key="6">
    <source>
        <dbReference type="ARBA" id="ARBA00022777"/>
    </source>
</evidence>
<dbReference type="SUPFAM" id="SSF56112">
    <property type="entry name" value="Protein kinase-like (PK-like)"/>
    <property type="match status" value="1"/>
</dbReference>
<dbReference type="EMBL" id="GDID01001904">
    <property type="protein sequence ID" value="JAP94702.1"/>
    <property type="molecule type" value="Transcribed_RNA"/>
</dbReference>
<dbReference type="PROSITE" id="PS00108">
    <property type="entry name" value="PROTEIN_KINASE_ST"/>
    <property type="match status" value="1"/>
</dbReference>
<evidence type="ECO:0000259" key="12">
    <source>
        <dbReference type="PROSITE" id="PS50030"/>
    </source>
</evidence>
<keyword evidence="5 10" id="KW-0547">Nucleotide-binding</keyword>
<protein>
    <recommendedName>
        <fullName evidence="2">non-specific serine/threonine protein kinase</fullName>
        <ecNumber evidence="2">2.7.11.1</ecNumber>
    </recommendedName>
</protein>
<dbReference type="FunFam" id="3.30.200.20:FF:000003">
    <property type="entry name" value="Non-specific serine/threonine protein kinase"/>
    <property type="match status" value="1"/>
</dbReference>
<dbReference type="PANTHER" id="PTHR24346">
    <property type="entry name" value="MAP/MICROTUBULE AFFINITY-REGULATING KINASE"/>
    <property type="match status" value="1"/>
</dbReference>
<evidence type="ECO:0000256" key="8">
    <source>
        <dbReference type="ARBA" id="ARBA00047899"/>
    </source>
</evidence>
<evidence type="ECO:0000256" key="1">
    <source>
        <dbReference type="ARBA" id="ARBA00006234"/>
    </source>
</evidence>
<evidence type="ECO:0000256" key="4">
    <source>
        <dbReference type="ARBA" id="ARBA00022679"/>
    </source>
</evidence>
<evidence type="ECO:0000259" key="11">
    <source>
        <dbReference type="PROSITE" id="PS50011"/>
    </source>
</evidence>
<comment type="catalytic activity">
    <reaction evidence="9">
        <text>L-seryl-[protein] + ATP = O-phospho-L-seryl-[protein] + ADP + H(+)</text>
        <dbReference type="Rhea" id="RHEA:17989"/>
        <dbReference type="Rhea" id="RHEA-COMP:9863"/>
        <dbReference type="Rhea" id="RHEA-COMP:11604"/>
        <dbReference type="ChEBI" id="CHEBI:15378"/>
        <dbReference type="ChEBI" id="CHEBI:29999"/>
        <dbReference type="ChEBI" id="CHEBI:30616"/>
        <dbReference type="ChEBI" id="CHEBI:83421"/>
        <dbReference type="ChEBI" id="CHEBI:456216"/>
        <dbReference type="EC" id="2.7.11.1"/>
    </reaction>
</comment>
<evidence type="ECO:0000256" key="3">
    <source>
        <dbReference type="ARBA" id="ARBA00022527"/>
    </source>
</evidence>
<dbReference type="PANTHER" id="PTHR24346:SF82">
    <property type="entry name" value="KP78A-RELATED"/>
    <property type="match status" value="1"/>
</dbReference>
<dbReference type="InterPro" id="IPR000719">
    <property type="entry name" value="Prot_kinase_dom"/>
</dbReference>
<reference evidence="14" key="1">
    <citation type="submission" date="2015-07" db="EMBL/GenBank/DDBJ databases">
        <title>Adaptation to a free-living lifestyle via gene acquisitions in the diplomonad Trepomonas sp. PC1.</title>
        <authorList>
            <person name="Xu F."/>
            <person name="Jerlstrom-Hultqvist J."/>
            <person name="Kolisko M."/>
            <person name="Simpson A.G.B."/>
            <person name="Roger A.J."/>
            <person name="Svard S.G."/>
            <person name="Andersson J.O."/>
        </authorList>
    </citation>
    <scope>NUCLEOTIDE SEQUENCE</scope>
    <source>
        <strain evidence="14">PC1</strain>
    </source>
</reference>
<dbReference type="SMART" id="SM00220">
    <property type="entry name" value="S_TKc"/>
    <property type="match status" value="1"/>
</dbReference>
<dbReference type="GO" id="GO:0035556">
    <property type="term" value="P:intracellular signal transduction"/>
    <property type="evidence" value="ECO:0007669"/>
    <property type="project" value="TreeGrafter"/>
</dbReference>
<feature type="binding site" evidence="10">
    <location>
        <position position="47"/>
    </location>
    <ligand>
        <name>ATP</name>
        <dbReference type="ChEBI" id="CHEBI:30616"/>
    </ligand>
</feature>
<dbReference type="FunFam" id="1.10.510.10:FF:000592">
    <property type="entry name" value="CAMK family protein kinase"/>
    <property type="match status" value="1"/>
</dbReference>
<name>A0A146KD35_9EUKA</name>